<evidence type="ECO:0000313" key="3">
    <source>
        <dbReference type="Proteomes" id="UP001221898"/>
    </source>
</evidence>
<organism evidence="2 3">
    <name type="scientific">Aldrovandia affinis</name>
    <dbReference type="NCBI Taxonomy" id="143900"/>
    <lineage>
        <taxon>Eukaryota</taxon>
        <taxon>Metazoa</taxon>
        <taxon>Chordata</taxon>
        <taxon>Craniata</taxon>
        <taxon>Vertebrata</taxon>
        <taxon>Euteleostomi</taxon>
        <taxon>Actinopterygii</taxon>
        <taxon>Neopterygii</taxon>
        <taxon>Teleostei</taxon>
        <taxon>Notacanthiformes</taxon>
        <taxon>Halosauridae</taxon>
        <taxon>Aldrovandia</taxon>
    </lineage>
</organism>
<dbReference type="Proteomes" id="UP001221898">
    <property type="component" value="Unassembled WGS sequence"/>
</dbReference>
<gene>
    <name evidence="2" type="ORF">AAFF_G00166260</name>
</gene>
<reference evidence="2" key="1">
    <citation type="journal article" date="2023" name="Science">
        <title>Genome structures resolve the early diversification of teleost fishes.</title>
        <authorList>
            <person name="Parey E."/>
            <person name="Louis A."/>
            <person name="Montfort J."/>
            <person name="Bouchez O."/>
            <person name="Roques C."/>
            <person name="Iampietro C."/>
            <person name="Lluch J."/>
            <person name="Castinel A."/>
            <person name="Donnadieu C."/>
            <person name="Desvignes T."/>
            <person name="Floi Bucao C."/>
            <person name="Jouanno E."/>
            <person name="Wen M."/>
            <person name="Mejri S."/>
            <person name="Dirks R."/>
            <person name="Jansen H."/>
            <person name="Henkel C."/>
            <person name="Chen W.J."/>
            <person name="Zahm M."/>
            <person name="Cabau C."/>
            <person name="Klopp C."/>
            <person name="Thompson A.W."/>
            <person name="Robinson-Rechavi M."/>
            <person name="Braasch I."/>
            <person name="Lecointre G."/>
            <person name="Bobe J."/>
            <person name="Postlethwait J.H."/>
            <person name="Berthelot C."/>
            <person name="Roest Crollius H."/>
            <person name="Guiguen Y."/>
        </authorList>
    </citation>
    <scope>NUCLEOTIDE SEQUENCE</scope>
    <source>
        <strain evidence="2">NC1722</strain>
    </source>
</reference>
<dbReference type="AlphaFoldDB" id="A0AAD7W787"/>
<sequence length="117" mass="12382">MLNLRLNVVGEPKGHKCALQLFPLAIVSAKPDTQGLFTAFVVVELQLQKGSRAKGTAILKTEEAQSKPFPCVTVGETQKAGSPAPYGERQAHELAGVPRLSSALSPEEGSACARLSR</sequence>
<evidence type="ECO:0000313" key="2">
    <source>
        <dbReference type="EMBL" id="KAJ8386831.1"/>
    </source>
</evidence>
<protein>
    <submittedName>
        <fullName evidence="2">Uncharacterized protein</fullName>
    </submittedName>
</protein>
<proteinExistence type="predicted"/>
<dbReference type="EMBL" id="JAINUG010000222">
    <property type="protein sequence ID" value="KAJ8386831.1"/>
    <property type="molecule type" value="Genomic_DNA"/>
</dbReference>
<feature type="region of interest" description="Disordered" evidence="1">
    <location>
        <begin position="95"/>
        <end position="117"/>
    </location>
</feature>
<keyword evidence="3" id="KW-1185">Reference proteome</keyword>
<name>A0AAD7W787_9TELE</name>
<accession>A0AAD7W787</accession>
<evidence type="ECO:0000256" key="1">
    <source>
        <dbReference type="SAM" id="MobiDB-lite"/>
    </source>
</evidence>
<comment type="caution">
    <text evidence="2">The sequence shown here is derived from an EMBL/GenBank/DDBJ whole genome shotgun (WGS) entry which is preliminary data.</text>
</comment>